<accession>A0A2T1KPD0</accession>
<sequence length="279" mass="30333">MMETGQAAGWQMVSLAGRIAGQELTAYFDQGFAPFEPPATPCEATVKLSPEQIRPFLATDCAVWVILPSTELRHKDRWQSAFEGLDVQFGFGRAGLALAMAGIQRAGVPAQILAVESGSDLQFLALALAPGSGPQVCFSALDGRTDGVNDLGELLERAQQAVPAIDVLVCPDYPRDSGLDRLMPFLGRLSQWNQPQLRWEFPESLLPSSGVLGGLWGLYWLLDGYRLGDWSLPGALLLLDRDSALAGVIAVSQKSTGRSWQINDKPVIEPIRNNRELDE</sequence>
<comment type="caution">
    <text evidence="1">The sequence shown here is derived from an EMBL/GenBank/DDBJ whole genome shotgun (WGS) entry which is preliminary data.</text>
</comment>
<dbReference type="OrthoDB" id="7056977at2"/>
<proteinExistence type="predicted"/>
<reference evidence="1 2" key="1">
    <citation type="submission" date="2018-03" db="EMBL/GenBank/DDBJ databases">
        <title>Marinobacter brunus sp. nov., a marine bacterium of Gamma-proteobacteria isolated from the surface seawater of the South China Sea.</title>
        <authorList>
            <person name="Cheng H."/>
            <person name="Wu Y.-H."/>
            <person name="Xamxidin M."/>
            <person name="Xu X.-W."/>
        </authorList>
    </citation>
    <scope>NUCLEOTIDE SEQUENCE [LARGE SCALE GENOMIC DNA]</scope>
    <source>
        <strain evidence="1 2">NH169-3</strain>
    </source>
</reference>
<gene>
    <name evidence="1" type="ORF">C7H09_05835</name>
</gene>
<dbReference type="Proteomes" id="UP000239866">
    <property type="component" value="Unassembled WGS sequence"/>
</dbReference>
<evidence type="ECO:0000313" key="1">
    <source>
        <dbReference type="EMBL" id="PSF11880.1"/>
    </source>
</evidence>
<evidence type="ECO:0000313" key="2">
    <source>
        <dbReference type="Proteomes" id="UP000239866"/>
    </source>
</evidence>
<dbReference type="RefSeq" id="WP_106761666.1">
    <property type="nucleotide sequence ID" value="NZ_PXNP01000020.1"/>
</dbReference>
<keyword evidence="2" id="KW-1185">Reference proteome</keyword>
<protein>
    <submittedName>
        <fullName evidence="1">Uncharacterized protein</fullName>
    </submittedName>
</protein>
<name>A0A2T1KPD0_9GAMM</name>
<dbReference type="AlphaFoldDB" id="A0A2T1KPD0"/>
<organism evidence="1 2">
    <name type="scientific">Marinobacter fuscus</name>
    <dbReference type="NCBI Taxonomy" id="2109942"/>
    <lineage>
        <taxon>Bacteria</taxon>
        <taxon>Pseudomonadati</taxon>
        <taxon>Pseudomonadota</taxon>
        <taxon>Gammaproteobacteria</taxon>
        <taxon>Pseudomonadales</taxon>
        <taxon>Marinobacteraceae</taxon>
        <taxon>Marinobacter</taxon>
    </lineage>
</organism>
<dbReference type="EMBL" id="PXNP01000020">
    <property type="protein sequence ID" value="PSF11880.1"/>
    <property type="molecule type" value="Genomic_DNA"/>
</dbReference>